<feature type="domain" description="Type II secretion system protein GspF" evidence="7">
    <location>
        <begin position="140"/>
        <end position="263"/>
    </location>
</feature>
<feature type="transmembrane region" description="Helical" evidence="6">
    <location>
        <begin position="104"/>
        <end position="122"/>
    </location>
</feature>
<dbReference type="InterPro" id="IPR042094">
    <property type="entry name" value="T2SS_GspF_sf"/>
</dbReference>
<evidence type="ECO:0000313" key="8">
    <source>
        <dbReference type="EMBL" id="MFC4737264.1"/>
    </source>
</evidence>
<comment type="subcellular location">
    <subcellularLocation>
        <location evidence="1">Cell membrane</location>
        <topology evidence="1">Multi-pass membrane protein</topology>
    </subcellularLocation>
</comment>
<keyword evidence="9" id="KW-1185">Reference proteome</keyword>
<dbReference type="Proteomes" id="UP001595896">
    <property type="component" value="Unassembled WGS sequence"/>
</dbReference>
<dbReference type="PANTHER" id="PTHR35007:SF1">
    <property type="entry name" value="PILUS ASSEMBLY PROTEIN"/>
    <property type="match status" value="1"/>
</dbReference>
<proteinExistence type="predicted"/>
<keyword evidence="5 6" id="KW-0472">Membrane</keyword>
<comment type="caution">
    <text evidence="8">The sequence shown here is derived from an EMBL/GenBank/DDBJ whole genome shotgun (WGS) entry which is preliminary data.</text>
</comment>
<evidence type="ECO:0000256" key="6">
    <source>
        <dbReference type="SAM" id="Phobius"/>
    </source>
</evidence>
<dbReference type="PANTHER" id="PTHR35007">
    <property type="entry name" value="INTEGRAL MEMBRANE PROTEIN-RELATED"/>
    <property type="match status" value="1"/>
</dbReference>
<evidence type="ECO:0000256" key="4">
    <source>
        <dbReference type="ARBA" id="ARBA00022989"/>
    </source>
</evidence>
<feature type="transmembrane region" description="Helical" evidence="6">
    <location>
        <begin position="6"/>
        <end position="24"/>
    </location>
</feature>
<dbReference type="Gene3D" id="1.20.81.30">
    <property type="entry name" value="Type II secretion system (T2SS), domain F"/>
    <property type="match status" value="1"/>
</dbReference>
<dbReference type="EMBL" id="JBHSGK010000013">
    <property type="protein sequence ID" value="MFC4737264.1"/>
    <property type="molecule type" value="Genomic_DNA"/>
</dbReference>
<evidence type="ECO:0000256" key="1">
    <source>
        <dbReference type="ARBA" id="ARBA00004651"/>
    </source>
</evidence>
<dbReference type="InterPro" id="IPR018076">
    <property type="entry name" value="T2SS_GspF_dom"/>
</dbReference>
<organism evidence="8 9">
    <name type="scientific">Bacillus daqingensis</name>
    <dbReference type="NCBI Taxonomy" id="872396"/>
    <lineage>
        <taxon>Bacteria</taxon>
        <taxon>Bacillati</taxon>
        <taxon>Bacillota</taxon>
        <taxon>Bacilli</taxon>
        <taxon>Bacillales</taxon>
        <taxon>Bacillaceae</taxon>
        <taxon>Bacillus</taxon>
    </lineage>
</organism>
<evidence type="ECO:0000256" key="5">
    <source>
        <dbReference type="ARBA" id="ARBA00023136"/>
    </source>
</evidence>
<accession>A0ABV9P0A7</accession>
<dbReference type="RefSeq" id="WP_377909866.1">
    <property type="nucleotide sequence ID" value="NZ_JBHSGK010000013.1"/>
</dbReference>
<evidence type="ECO:0000256" key="3">
    <source>
        <dbReference type="ARBA" id="ARBA00022692"/>
    </source>
</evidence>
<evidence type="ECO:0000259" key="7">
    <source>
        <dbReference type="Pfam" id="PF00482"/>
    </source>
</evidence>
<dbReference type="Pfam" id="PF00482">
    <property type="entry name" value="T2SSF"/>
    <property type="match status" value="1"/>
</dbReference>
<feature type="transmembrane region" description="Helical" evidence="6">
    <location>
        <begin position="278"/>
        <end position="298"/>
    </location>
</feature>
<gene>
    <name evidence="8" type="ORF">ACFO4L_11745</name>
</gene>
<reference evidence="9" key="1">
    <citation type="journal article" date="2019" name="Int. J. Syst. Evol. Microbiol.">
        <title>The Global Catalogue of Microorganisms (GCM) 10K type strain sequencing project: providing services to taxonomists for standard genome sequencing and annotation.</title>
        <authorList>
            <consortium name="The Broad Institute Genomics Platform"/>
            <consortium name="The Broad Institute Genome Sequencing Center for Infectious Disease"/>
            <person name="Wu L."/>
            <person name="Ma J."/>
        </authorList>
    </citation>
    <scope>NUCLEOTIDE SEQUENCE [LARGE SCALE GENOMIC DNA]</scope>
    <source>
        <strain evidence="9">JCM 12165</strain>
    </source>
</reference>
<keyword evidence="3 6" id="KW-0812">Transmembrane</keyword>
<evidence type="ECO:0000256" key="2">
    <source>
        <dbReference type="ARBA" id="ARBA00022475"/>
    </source>
</evidence>
<sequence>MGIAAAAGLYLTIFLFLAAIASLLRPDQGADQRWSLKESLKASNRRMKLFLVRHRKKSRRKDALEQRLSAAGLPIKPEEFVVFQLFAALILGGLLQIITQQLLLPLLGAASAYMMSSIWLKAKQRKRIKQFNEGLPDMITSIIGSLKAGFSLPQSLQMIAEESYSPIKEETEFVIKSMQYGKNVEEAMIDWKTRMPSADLDLLVEAILIQRQVGGNLAYLLEKIVETMRERTRIEGQIRTLTAQGKLSGIIIGLLPAVLGFVIYLMNPEYMQTLFVETIGQIMLLIAAVSGVIGFLFVRKITTIEV</sequence>
<keyword evidence="4 6" id="KW-1133">Transmembrane helix</keyword>
<feature type="transmembrane region" description="Helical" evidence="6">
    <location>
        <begin position="247"/>
        <end position="266"/>
    </location>
</feature>
<evidence type="ECO:0000313" key="9">
    <source>
        <dbReference type="Proteomes" id="UP001595896"/>
    </source>
</evidence>
<protein>
    <submittedName>
        <fullName evidence="8">Type II secretion system F family protein</fullName>
    </submittedName>
</protein>
<feature type="transmembrane region" description="Helical" evidence="6">
    <location>
        <begin position="80"/>
        <end position="98"/>
    </location>
</feature>
<keyword evidence="2" id="KW-1003">Cell membrane</keyword>
<name>A0ABV9P0A7_9BACI</name>